<feature type="compositionally biased region" description="Basic and acidic residues" evidence="2">
    <location>
        <begin position="43"/>
        <end position="56"/>
    </location>
</feature>
<reference evidence="5" key="1">
    <citation type="journal article" date="2014" name="Science">
        <title>Nonhuman genetics. Genomic basis for the convergent evolution of electric organs.</title>
        <authorList>
            <person name="Gallant J.R."/>
            <person name="Traeger L.L."/>
            <person name="Volkening J.D."/>
            <person name="Moffett H."/>
            <person name="Chen P.H."/>
            <person name="Novina C.D."/>
            <person name="Phillips G.N.Jr."/>
            <person name="Anand R."/>
            <person name="Wells G.B."/>
            <person name="Pinch M."/>
            <person name="Guth R."/>
            <person name="Unguez G.A."/>
            <person name="Albert J.S."/>
            <person name="Zakon H.H."/>
            <person name="Samanta M.P."/>
            <person name="Sussman M.R."/>
        </authorList>
    </citation>
    <scope>NUCLEOTIDE SEQUENCE [LARGE SCALE GENOMIC DNA]</scope>
</reference>
<dbReference type="PRINTS" id="PR01301">
    <property type="entry name" value="RGSPROTEIN"/>
</dbReference>
<dbReference type="Pfam" id="PF00615">
    <property type="entry name" value="RGS"/>
    <property type="match status" value="1"/>
</dbReference>
<dbReference type="Ensembl" id="ENSEEET00000037855.2">
    <property type="protein sequence ID" value="ENSEEEP00000037419.1"/>
    <property type="gene ID" value="ENSEEEG00000017792.2"/>
</dbReference>
<keyword evidence="1" id="KW-0734">Signal transduction inhibitor</keyword>
<dbReference type="AlphaFoldDB" id="A0A4W4GLP4"/>
<accession>A0A4W4GLP4</accession>
<dbReference type="GO" id="GO:0048884">
    <property type="term" value="P:neuromast development"/>
    <property type="evidence" value="ECO:0007669"/>
    <property type="project" value="Ensembl"/>
</dbReference>
<evidence type="ECO:0000256" key="2">
    <source>
        <dbReference type="SAM" id="MobiDB-lite"/>
    </source>
</evidence>
<dbReference type="GO" id="GO:0071599">
    <property type="term" value="P:otic vesicle development"/>
    <property type="evidence" value="ECO:0007669"/>
    <property type="project" value="Ensembl"/>
</dbReference>
<dbReference type="PANTHER" id="PTHR10845:SF155">
    <property type="entry name" value="REGULATOR OF G-PROTEIN SIGNALING 18"/>
    <property type="match status" value="1"/>
</dbReference>
<proteinExistence type="predicted"/>
<protein>
    <recommendedName>
        <fullName evidence="3">RGS domain-containing protein</fullName>
    </recommendedName>
</protein>
<dbReference type="InterPro" id="IPR024066">
    <property type="entry name" value="RGS_subdom1/3"/>
</dbReference>
<gene>
    <name evidence="4" type="primary">RGS18</name>
</gene>
<reference evidence="4" key="3">
    <citation type="submission" date="2020-05" db="EMBL/GenBank/DDBJ databases">
        <title>Electrophorus electricus (electric eel) genome, fEleEle1, primary haplotype.</title>
        <authorList>
            <person name="Myers G."/>
            <person name="Meyer A."/>
            <person name="Fedrigo O."/>
            <person name="Formenti G."/>
            <person name="Rhie A."/>
            <person name="Tracey A."/>
            <person name="Sims Y."/>
            <person name="Jarvis E.D."/>
        </authorList>
    </citation>
    <scope>NUCLEOTIDE SEQUENCE [LARGE SCALE GENOMIC DNA]</scope>
</reference>
<sequence length="246" mass="28475">MREKESKRMETFVFFLFPQFSFSATKKEVSFKMLGETELLASRMKDSHSRHNDKGKEKNKKSRLSLLLAKSGSHENVSPEKKPLATAKPIPPDVALRWSDSFEDLLGHPDGLEAFTRFLRTEFSEENIEFWLACEEYKIMESATKLQSMAKQIYAVFIDTEAPKEINIDHSTKLAIQKNILQPSQSSFDVAQKKIYTLMKKDCFPRFLSSDIYLDLTKRKGPSVMTRRRSRSFVFSDRSEGTGDWF</sequence>
<feature type="domain" description="RGS" evidence="3">
    <location>
        <begin position="101"/>
        <end position="217"/>
    </location>
</feature>
<reference evidence="5" key="2">
    <citation type="journal article" date="2017" name="Sci. Adv.">
        <title>A tail of two voltages: Proteomic comparison of the three electric organs of the electric eel.</title>
        <authorList>
            <person name="Traeger L.L."/>
            <person name="Sabat G."/>
            <person name="Barrett-Wilt G.A."/>
            <person name="Wells G.B."/>
            <person name="Sussman M.R."/>
        </authorList>
    </citation>
    <scope>NUCLEOTIDE SEQUENCE [LARGE SCALE GENOMIC DNA]</scope>
</reference>
<dbReference type="GO" id="GO:0009948">
    <property type="term" value="P:anterior/posterior axis specification"/>
    <property type="evidence" value="ECO:0007669"/>
    <property type="project" value="Ensembl"/>
</dbReference>
<dbReference type="PANTHER" id="PTHR10845">
    <property type="entry name" value="REGULATOR OF G PROTEIN SIGNALING"/>
    <property type="match status" value="1"/>
</dbReference>
<evidence type="ECO:0000313" key="5">
    <source>
        <dbReference type="Proteomes" id="UP000314983"/>
    </source>
</evidence>
<feature type="region of interest" description="Disordered" evidence="2">
    <location>
        <begin position="42"/>
        <end position="62"/>
    </location>
</feature>
<dbReference type="FunFam" id="1.10.196.10:FF:000001">
    <property type="entry name" value="Regulator of G-protein signaling 8"/>
    <property type="match status" value="1"/>
</dbReference>
<dbReference type="Proteomes" id="UP000314983">
    <property type="component" value="Chromosome 18"/>
</dbReference>
<keyword evidence="5" id="KW-1185">Reference proteome</keyword>
<dbReference type="InterPro" id="IPR044926">
    <property type="entry name" value="RGS_subdomain_2"/>
</dbReference>
<dbReference type="PROSITE" id="PS50132">
    <property type="entry name" value="RGS"/>
    <property type="match status" value="1"/>
</dbReference>
<organism evidence="4 5">
    <name type="scientific">Electrophorus electricus</name>
    <name type="common">Electric eel</name>
    <name type="synonym">Gymnotus electricus</name>
    <dbReference type="NCBI Taxonomy" id="8005"/>
    <lineage>
        <taxon>Eukaryota</taxon>
        <taxon>Metazoa</taxon>
        <taxon>Chordata</taxon>
        <taxon>Craniata</taxon>
        <taxon>Vertebrata</taxon>
        <taxon>Euteleostomi</taxon>
        <taxon>Actinopterygii</taxon>
        <taxon>Neopterygii</taxon>
        <taxon>Teleostei</taxon>
        <taxon>Ostariophysi</taxon>
        <taxon>Gymnotiformes</taxon>
        <taxon>Gymnotoidei</taxon>
        <taxon>Gymnotidae</taxon>
        <taxon>Electrophorus</taxon>
    </lineage>
</organism>
<dbReference type="GO" id="GO:0009968">
    <property type="term" value="P:negative regulation of signal transduction"/>
    <property type="evidence" value="ECO:0007669"/>
    <property type="project" value="UniProtKB-KW"/>
</dbReference>
<evidence type="ECO:0000256" key="1">
    <source>
        <dbReference type="ARBA" id="ARBA00022700"/>
    </source>
</evidence>
<name>A0A4W4GLP4_ELEEL</name>
<dbReference type="InterPro" id="IPR016137">
    <property type="entry name" value="RGS"/>
</dbReference>
<dbReference type="GO" id="GO:0002574">
    <property type="term" value="P:thrombocyte differentiation"/>
    <property type="evidence" value="ECO:0007669"/>
    <property type="project" value="Ensembl"/>
</dbReference>
<dbReference type="Gene3D" id="1.10.167.10">
    <property type="entry name" value="Regulator of G-protein Signalling 4, domain 2"/>
    <property type="match status" value="1"/>
</dbReference>
<reference evidence="4" key="4">
    <citation type="submission" date="2025-08" db="UniProtKB">
        <authorList>
            <consortium name="Ensembl"/>
        </authorList>
    </citation>
    <scope>IDENTIFICATION</scope>
</reference>
<dbReference type="Gene3D" id="1.10.196.10">
    <property type="match status" value="1"/>
</dbReference>
<evidence type="ECO:0000313" key="4">
    <source>
        <dbReference type="Ensembl" id="ENSEEEP00000037419.1"/>
    </source>
</evidence>
<reference evidence="4" key="5">
    <citation type="submission" date="2025-09" db="UniProtKB">
        <authorList>
            <consortium name="Ensembl"/>
        </authorList>
    </citation>
    <scope>IDENTIFICATION</scope>
</reference>
<dbReference type="SMART" id="SM00315">
    <property type="entry name" value="RGS"/>
    <property type="match status" value="1"/>
</dbReference>
<dbReference type="SUPFAM" id="SSF48097">
    <property type="entry name" value="Regulator of G-protein signaling, RGS"/>
    <property type="match status" value="1"/>
</dbReference>
<evidence type="ECO:0000259" key="3">
    <source>
        <dbReference type="PROSITE" id="PS50132"/>
    </source>
</evidence>
<dbReference type="FunFam" id="1.10.167.10:FF:000001">
    <property type="entry name" value="Putative regulator of g-protein signaling 12"/>
    <property type="match status" value="1"/>
</dbReference>
<dbReference type="STRING" id="8005.ENSEEEP00000037419"/>
<dbReference type="OMA" id="YFKMLGP"/>
<dbReference type="GO" id="GO:0048840">
    <property type="term" value="P:otolith development"/>
    <property type="evidence" value="ECO:0007669"/>
    <property type="project" value="Ensembl"/>
</dbReference>
<dbReference type="InterPro" id="IPR036305">
    <property type="entry name" value="RGS_sf"/>
</dbReference>
<dbReference type="GeneTree" id="ENSGT00940000166298"/>